<dbReference type="KEGG" id="mgy:MGMSRv2__0642"/>
<dbReference type="eggNOG" id="COG0664">
    <property type="taxonomic scope" value="Bacteria"/>
</dbReference>
<dbReference type="SUPFAM" id="SSF51206">
    <property type="entry name" value="cAMP-binding domain-like"/>
    <property type="match status" value="1"/>
</dbReference>
<name>V6EXL5_MAGGM</name>
<accession>V6EXL5</accession>
<dbReference type="InterPro" id="IPR018490">
    <property type="entry name" value="cNMP-bd_dom_sf"/>
</dbReference>
<protein>
    <submittedName>
        <fullName evidence="2">Cyclic nucleotide-binding protein</fullName>
    </submittedName>
</protein>
<gene>
    <name evidence="2" type="ordered locus">MGMSRv2__0642</name>
</gene>
<evidence type="ECO:0000313" key="3">
    <source>
        <dbReference type="Proteomes" id="UP000018922"/>
    </source>
</evidence>
<dbReference type="InterPro" id="IPR014710">
    <property type="entry name" value="RmlC-like_jellyroll"/>
</dbReference>
<dbReference type="InterPro" id="IPR023892">
    <property type="entry name" value="cNMP-bd"/>
</dbReference>
<dbReference type="Pfam" id="PF00027">
    <property type="entry name" value="cNMP_binding"/>
    <property type="match status" value="1"/>
</dbReference>
<sequence length="180" mass="19404">MRKVLVILGQLSDSDVEWLASAGSREKIAVGRVLIEEGRPISSMYILLDGHMEVSLKGIGTVATLASGEIMGEMSMVDSRPPSASITAKTDCLVLAISKDALQRQLEADVGFASRFYKAIATFLSDRLRGTVRRLGYGDSGASLDEDVELEGELDLNVLDSVHLAGARFERMLKTLMGKG</sequence>
<dbReference type="STRING" id="1430440.MGMSRv2__0642"/>
<dbReference type="PROSITE" id="PS50042">
    <property type="entry name" value="CNMP_BINDING_3"/>
    <property type="match status" value="1"/>
</dbReference>
<dbReference type="Proteomes" id="UP000018922">
    <property type="component" value="Chromosome I"/>
</dbReference>
<organism evidence="2 3">
    <name type="scientific">Magnetospirillum gryphiswaldense (strain DSM 6361 / JCM 21280 / NBRC 15271 / MSR-1)</name>
    <dbReference type="NCBI Taxonomy" id="431944"/>
    <lineage>
        <taxon>Bacteria</taxon>
        <taxon>Pseudomonadati</taxon>
        <taxon>Pseudomonadota</taxon>
        <taxon>Alphaproteobacteria</taxon>
        <taxon>Rhodospirillales</taxon>
        <taxon>Rhodospirillaceae</taxon>
        <taxon>Magnetospirillum</taxon>
    </lineage>
</organism>
<dbReference type="SMART" id="SM00100">
    <property type="entry name" value="cNMP"/>
    <property type="match status" value="1"/>
</dbReference>
<keyword evidence="3" id="KW-1185">Reference proteome</keyword>
<dbReference type="Gene3D" id="2.60.120.10">
    <property type="entry name" value="Jelly Rolls"/>
    <property type="match status" value="1"/>
</dbReference>
<dbReference type="PANTHER" id="PTHR24567:SF68">
    <property type="entry name" value="DNA-BINDING TRANSCRIPTIONAL DUAL REGULATOR CRP"/>
    <property type="match status" value="1"/>
</dbReference>
<dbReference type="NCBIfam" id="TIGR03896">
    <property type="entry name" value="cyc_nuc_ocin"/>
    <property type="match status" value="1"/>
</dbReference>
<dbReference type="CDD" id="cd00038">
    <property type="entry name" value="CAP_ED"/>
    <property type="match status" value="1"/>
</dbReference>
<evidence type="ECO:0000259" key="1">
    <source>
        <dbReference type="PROSITE" id="PS50042"/>
    </source>
</evidence>
<proteinExistence type="predicted"/>
<dbReference type="AlphaFoldDB" id="V6EXL5"/>
<evidence type="ECO:0000313" key="2">
    <source>
        <dbReference type="EMBL" id="CDK97857.1"/>
    </source>
</evidence>
<dbReference type="PANTHER" id="PTHR24567">
    <property type="entry name" value="CRP FAMILY TRANSCRIPTIONAL REGULATORY PROTEIN"/>
    <property type="match status" value="1"/>
</dbReference>
<reference evidence="2 3" key="1">
    <citation type="journal article" date="2014" name="Genome Announc.">
        <title>Complete genome sequence of Magnetospirillum gryphiswaldense MSR-1.</title>
        <authorList>
            <person name="Wang X."/>
            <person name="Wang Q."/>
            <person name="Zhang W."/>
            <person name="Wang Y."/>
            <person name="Li L."/>
            <person name="Wen T."/>
            <person name="Zhang T."/>
            <person name="Zhang Y."/>
            <person name="Xu J."/>
            <person name="Hu J."/>
            <person name="Li S."/>
            <person name="Liu L."/>
            <person name="Liu J."/>
            <person name="Jiang W."/>
            <person name="Tian J."/>
            <person name="Li Y."/>
            <person name="Schuler D."/>
            <person name="Wang L."/>
            <person name="Li J."/>
        </authorList>
    </citation>
    <scope>NUCLEOTIDE SEQUENCE [LARGE SCALE GENOMIC DNA]</scope>
    <source>
        <strain evidence="3">DSM 6361 / JCM 21280 / NBRC 15271 / MSR-1</strain>
    </source>
</reference>
<dbReference type="InterPro" id="IPR050397">
    <property type="entry name" value="Env_Response_Regulators"/>
</dbReference>
<dbReference type="HOGENOM" id="CLU_075053_16_0_5"/>
<feature type="domain" description="Cyclic nucleotide-binding" evidence="1">
    <location>
        <begin position="7"/>
        <end position="106"/>
    </location>
</feature>
<dbReference type="GO" id="GO:0005829">
    <property type="term" value="C:cytosol"/>
    <property type="evidence" value="ECO:0007669"/>
    <property type="project" value="TreeGrafter"/>
</dbReference>
<dbReference type="GO" id="GO:0003700">
    <property type="term" value="F:DNA-binding transcription factor activity"/>
    <property type="evidence" value="ECO:0007669"/>
    <property type="project" value="TreeGrafter"/>
</dbReference>
<dbReference type="InterPro" id="IPR000595">
    <property type="entry name" value="cNMP-bd_dom"/>
</dbReference>
<dbReference type="EMBL" id="HG794546">
    <property type="protein sequence ID" value="CDK97857.1"/>
    <property type="molecule type" value="Genomic_DNA"/>
</dbReference>